<dbReference type="Proteomes" id="UP001320768">
    <property type="component" value="Unassembled WGS sequence"/>
</dbReference>
<feature type="transmembrane region" description="Helical" evidence="1">
    <location>
        <begin position="113"/>
        <end position="134"/>
    </location>
</feature>
<name>A0ABT1L639_9GAMM</name>
<keyword evidence="3" id="KW-1185">Reference proteome</keyword>
<feature type="transmembrane region" description="Helical" evidence="1">
    <location>
        <begin position="23"/>
        <end position="45"/>
    </location>
</feature>
<proteinExistence type="predicted"/>
<sequence length="212" mass="22882">MAGFKGHVTFGIMTAVGYAGSVFILNITTIEVAQLSFFVTIFSSMLPDIDSNSGTPVQIVFGVLSLLTMLITFDMLRHGHHISALNGCLSLLSGLGVYTIVQGLFKKMTHHRGAFHSIPMALIFSLSTLTILNHYPINPIARLVLCGAVLVGYLCHLTLDELNSLKTASTLALKPKKSFGTALKLTTPSSKATAIMYTSLCYLLYINQGLIL</sequence>
<accession>A0ABT1L639</accession>
<keyword evidence="1" id="KW-0472">Membrane</keyword>
<reference evidence="2 3" key="1">
    <citation type="journal article" date="2022" name="Nat. Microbiol.">
        <title>The microbiome of a bacterivorous marine choanoflagellate contains a resource-demanding obligate bacterial associate.</title>
        <authorList>
            <person name="Needham D.M."/>
            <person name="Poirier C."/>
            <person name="Bachy C."/>
            <person name="George E.E."/>
            <person name="Wilken S."/>
            <person name="Yung C.C.M."/>
            <person name="Limardo A.J."/>
            <person name="Morando M."/>
            <person name="Sudek L."/>
            <person name="Malmstrom R.R."/>
            <person name="Keeling P.J."/>
            <person name="Santoro A.E."/>
            <person name="Worden A.Z."/>
        </authorList>
    </citation>
    <scope>NUCLEOTIDE SEQUENCE [LARGE SCALE GENOMIC DNA]</scope>
    <source>
        <strain evidence="2 3">Comchoano-2</strain>
    </source>
</reference>
<dbReference type="Pfam" id="PF04307">
    <property type="entry name" value="YdjM"/>
    <property type="match status" value="1"/>
</dbReference>
<dbReference type="InterPro" id="IPR007404">
    <property type="entry name" value="YdjM-like"/>
</dbReference>
<dbReference type="RefSeq" id="WP_258569753.1">
    <property type="nucleotide sequence ID" value="NZ_JAKUDN010000002.1"/>
</dbReference>
<dbReference type="EMBL" id="JAKUDN010000002">
    <property type="protein sequence ID" value="MCP8352649.1"/>
    <property type="molecule type" value="Genomic_DNA"/>
</dbReference>
<gene>
    <name evidence="2" type="ORF">MKS91_05060</name>
</gene>
<evidence type="ECO:0000313" key="2">
    <source>
        <dbReference type="EMBL" id="MCP8352649.1"/>
    </source>
</evidence>
<protein>
    <submittedName>
        <fullName evidence="2">Metal-dependent hydrolase</fullName>
    </submittedName>
</protein>
<dbReference type="GO" id="GO:0016787">
    <property type="term" value="F:hydrolase activity"/>
    <property type="evidence" value="ECO:0007669"/>
    <property type="project" value="UniProtKB-KW"/>
</dbReference>
<feature type="transmembrane region" description="Helical" evidence="1">
    <location>
        <begin position="82"/>
        <end position="101"/>
    </location>
</feature>
<feature type="transmembrane region" description="Helical" evidence="1">
    <location>
        <begin position="57"/>
        <end position="76"/>
    </location>
</feature>
<evidence type="ECO:0000313" key="3">
    <source>
        <dbReference type="Proteomes" id="UP001320768"/>
    </source>
</evidence>
<keyword evidence="1" id="KW-0812">Transmembrane</keyword>
<keyword evidence="1" id="KW-1133">Transmembrane helix</keyword>
<comment type="caution">
    <text evidence="2">The sequence shown here is derived from an EMBL/GenBank/DDBJ whole genome shotgun (WGS) entry which is preliminary data.</text>
</comment>
<evidence type="ECO:0000256" key="1">
    <source>
        <dbReference type="SAM" id="Phobius"/>
    </source>
</evidence>
<organism evidence="2 3">
    <name type="scientific">Candidatus Synchoanobacter obligatus</name>
    <dbReference type="NCBI Taxonomy" id="2919597"/>
    <lineage>
        <taxon>Bacteria</taxon>
        <taxon>Pseudomonadati</taxon>
        <taxon>Pseudomonadota</taxon>
        <taxon>Gammaproteobacteria</taxon>
        <taxon>Candidatus Comchoanobacterales</taxon>
        <taxon>Candidatus Comchoanobacteraceae</taxon>
        <taxon>Candidatus Synchoanobacter</taxon>
    </lineage>
</organism>
<keyword evidence="2" id="KW-0378">Hydrolase</keyword>